<dbReference type="Proteomes" id="UP000321204">
    <property type="component" value="Chromosome"/>
</dbReference>
<accession>A0A5B8UDA1</accession>
<dbReference type="OrthoDB" id="5292580at2"/>
<dbReference type="Pfam" id="PF13852">
    <property type="entry name" value="DUF4197"/>
    <property type="match status" value="1"/>
</dbReference>
<name>A0A5B8UDA1_9BACT</name>
<evidence type="ECO:0000313" key="3">
    <source>
        <dbReference type="Proteomes" id="UP000321204"/>
    </source>
</evidence>
<keyword evidence="3" id="KW-1185">Reference proteome</keyword>
<dbReference type="AlphaFoldDB" id="A0A5B8UDA1"/>
<dbReference type="RefSeq" id="WP_146781758.1">
    <property type="nucleotide sequence ID" value="NZ_BAABIO010000006.1"/>
</dbReference>
<keyword evidence="1" id="KW-0732">Signal</keyword>
<reference evidence="2 3" key="1">
    <citation type="journal article" date="2015" name="Int. J. Syst. Evol. Microbiol.">
        <title>Flavisolibacter ginsenosidimutans sp. nov., with ginsenoside-converting activity isolated from soil used for cultivating ginseng.</title>
        <authorList>
            <person name="Zhao Y."/>
            <person name="Liu Q."/>
            <person name="Kang M.S."/>
            <person name="Jin F."/>
            <person name="Yu H."/>
            <person name="Im W.T."/>
        </authorList>
    </citation>
    <scope>NUCLEOTIDE SEQUENCE [LARGE SCALE GENOMIC DNA]</scope>
    <source>
        <strain evidence="2 3">Gsoil 636</strain>
    </source>
</reference>
<dbReference type="EMBL" id="CP042433">
    <property type="protein sequence ID" value="QEC54647.1"/>
    <property type="molecule type" value="Genomic_DNA"/>
</dbReference>
<dbReference type="KEGG" id="fgg:FSB75_01605"/>
<dbReference type="InterPro" id="IPR025245">
    <property type="entry name" value="DUF4197"/>
</dbReference>
<gene>
    <name evidence="2" type="ORF">FSB75_01605</name>
</gene>
<protein>
    <submittedName>
        <fullName evidence="2">DUF4197 domain-containing protein</fullName>
    </submittedName>
</protein>
<evidence type="ECO:0000313" key="2">
    <source>
        <dbReference type="EMBL" id="QEC54647.1"/>
    </source>
</evidence>
<proteinExistence type="predicted"/>
<evidence type="ECO:0000256" key="1">
    <source>
        <dbReference type="SAM" id="SignalP"/>
    </source>
</evidence>
<feature type="signal peptide" evidence="1">
    <location>
        <begin position="1"/>
        <end position="20"/>
    </location>
</feature>
<feature type="chain" id="PRO_5022678536" evidence="1">
    <location>
        <begin position="21"/>
        <end position="248"/>
    </location>
</feature>
<organism evidence="2 3">
    <name type="scientific">Flavisolibacter ginsenosidimutans</name>
    <dbReference type="NCBI Taxonomy" id="661481"/>
    <lineage>
        <taxon>Bacteria</taxon>
        <taxon>Pseudomonadati</taxon>
        <taxon>Bacteroidota</taxon>
        <taxon>Chitinophagia</taxon>
        <taxon>Chitinophagales</taxon>
        <taxon>Chitinophagaceae</taxon>
        <taxon>Flavisolibacter</taxon>
    </lineage>
</organism>
<sequence>MKKPLILSLAVLAFATASQAQIFKDILKKDSTGKNGVQKILQKATTKSSLSNDEIISGLKEALNVGANNSTGKLSMVDGFFKDAAIKILMPAEAQKVEQKLRSIGLGKQVDNAILSMNRAAEDAAKSATPIFINVIKGITIQDGLGILKGGDFAATNYLKGKTLSQLTEAFRPVIEQSLQKVNATKYWKTVFSTYNTFSQEKVNTDLTAYVTDKALSGIFYQVGLEEQKIRKDPVARTTDLLKKVFSN</sequence>